<evidence type="ECO:0000259" key="1">
    <source>
        <dbReference type="PROSITE" id="PS51340"/>
    </source>
</evidence>
<keyword evidence="3" id="KW-1185">Reference proteome</keyword>
<reference evidence="2 3" key="1">
    <citation type="journal article" date="2014" name="Genome Biol. Evol.">
        <title>Comparative genomics and transcriptomics analyses reveal divergent lifestyle features of nematode endoparasitic fungus Hirsutella minnesotensis.</title>
        <authorList>
            <person name="Lai Y."/>
            <person name="Liu K."/>
            <person name="Zhang X."/>
            <person name="Zhang X."/>
            <person name="Li K."/>
            <person name="Wang N."/>
            <person name="Shu C."/>
            <person name="Wu Y."/>
            <person name="Wang C."/>
            <person name="Bushley K.E."/>
            <person name="Xiang M."/>
            <person name="Liu X."/>
        </authorList>
    </citation>
    <scope>NUCLEOTIDE SEQUENCE [LARGE SCALE GENOMIC DNA]</scope>
    <source>
        <strain evidence="2 3">3608</strain>
    </source>
</reference>
<accession>A0A0F8A3F6</accession>
<dbReference type="Pfam" id="PF03473">
    <property type="entry name" value="MOSC"/>
    <property type="match status" value="1"/>
</dbReference>
<dbReference type="PROSITE" id="PS51340">
    <property type="entry name" value="MOSC"/>
    <property type="match status" value="1"/>
</dbReference>
<proteinExistence type="predicted"/>
<sequence length="184" mass="20503">MSYCTPDITKEIIIQLPSVSLPKPGTVLQIRSGKVSMLGSEPSGIFKIERPDPAFFGKTGIAGNEHVYCTHGGIDRAIMQYDSSHYADWRTENCRQPQLFQFGGFGENILSTNLTEENICIGDIYQLGGRVLVQVSKPRNPCYKLNLRLNGRAFLKEPRELVAWDGSCELFEPVMSDEVTLLSS</sequence>
<dbReference type="InterPro" id="IPR005302">
    <property type="entry name" value="MoCF_Sase_C"/>
</dbReference>
<dbReference type="InterPro" id="IPR052353">
    <property type="entry name" value="Benzoxazolinone_Detox_Enz"/>
</dbReference>
<dbReference type="OrthoDB" id="5390at2759"/>
<dbReference type="PANTHER" id="PTHR30212">
    <property type="entry name" value="PROTEIN YIIM"/>
    <property type="match status" value="1"/>
</dbReference>
<dbReference type="GO" id="GO:0003824">
    <property type="term" value="F:catalytic activity"/>
    <property type="evidence" value="ECO:0007669"/>
    <property type="project" value="InterPro"/>
</dbReference>
<feature type="domain" description="MOSC" evidence="1">
    <location>
        <begin position="48"/>
        <end position="184"/>
    </location>
</feature>
<dbReference type="GO" id="GO:0030170">
    <property type="term" value="F:pyridoxal phosphate binding"/>
    <property type="evidence" value="ECO:0007669"/>
    <property type="project" value="InterPro"/>
</dbReference>
<name>A0A0F8A3F6_9HYPO</name>
<dbReference type="PANTHER" id="PTHR30212:SF2">
    <property type="entry name" value="PROTEIN YIIM"/>
    <property type="match status" value="1"/>
</dbReference>
<dbReference type="SUPFAM" id="SSF50800">
    <property type="entry name" value="PK beta-barrel domain-like"/>
    <property type="match status" value="1"/>
</dbReference>
<evidence type="ECO:0000313" key="2">
    <source>
        <dbReference type="EMBL" id="KJZ71744.1"/>
    </source>
</evidence>
<protein>
    <recommendedName>
        <fullName evidence="1">MOSC domain-containing protein</fullName>
    </recommendedName>
</protein>
<dbReference type="EMBL" id="KQ030563">
    <property type="protein sequence ID" value="KJZ71744.1"/>
    <property type="molecule type" value="Genomic_DNA"/>
</dbReference>
<dbReference type="InterPro" id="IPR011037">
    <property type="entry name" value="Pyrv_Knase-like_insert_dom_sf"/>
</dbReference>
<evidence type="ECO:0000313" key="3">
    <source>
        <dbReference type="Proteomes" id="UP000054481"/>
    </source>
</evidence>
<dbReference type="AlphaFoldDB" id="A0A0F8A3F6"/>
<dbReference type="GO" id="GO:0030151">
    <property type="term" value="F:molybdenum ion binding"/>
    <property type="evidence" value="ECO:0007669"/>
    <property type="project" value="InterPro"/>
</dbReference>
<dbReference type="Proteomes" id="UP000054481">
    <property type="component" value="Unassembled WGS sequence"/>
</dbReference>
<gene>
    <name evidence="2" type="ORF">HIM_08886</name>
</gene>
<organism evidence="2 3">
    <name type="scientific">Hirsutella minnesotensis 3608</name>
    <dbReference type="NCBI Taxonomy" id="1043627"/>
    <lineage>
        <taxon>Eukaryota</taxon>
        <taxon>Fungi</taxon>
        <taxon>Dikarya</taxon>
        <taxon>Ascomycota</taxon>
        <taxon>Pezizomycotina</taxon>
        <taxon>Sordariomycetes</taxon>
        <taxon>Hypocreomycetidae</taxon>
        <taxon>Hypocreales</taxon>
        <taxon>Ophiocordycipitaceae</taxon>
        <taxon>Hirsutella</taxon>
    </lineage>
</organism>
<dbReference type="Gene3D" id="2.40.33.20">
    <property type="entry name" value="PK beta-barrel domain-like"/>
    <property type="match status" value="1"/>
</dbReference>